<evidence type="ECO:0000313" key="2">
    <source>
        <dbReference type="Proteomes" id="UP000239290"/>
    </source>
</evidence>
<sequence>MLPEAGFATGDSASDCADEVDPVFCDRSRFEVMPSPPTTEMARAVRPWLVSGMRPGGRDDHQAQL</sequence>
<dbReference type="AlphaFoldDB" id="A0A2S8IYL8"/>
<organism evidence="1 2">
    <name type="scientific">Rhodococcus opacus</name>
    <name type="common">Nocardia opaca</name>
    <dbReference type="NCBI Taxonomy" id="37919"/>
    <lineage>
        <taxon>Bacteria</taxon>
        <taxon>Bacillati</taxon>
        <taxon>Actinomycetota</taxon>
        <taxon>Actinomycetes</taxon>
        <taxon>Mycobacteriales</taxon>
        <taxon>Nocardiaceae</taxon>
        <taxon>Rhodococcus</taxon>
    </lineage>
</organism>
<comment type="caution">
    <text evidence="1">The sequence shown here is derived from an EMBL/GenBank/DDBJ whole genome shotgun (WGS) entry which is preliminary data.</text>
</comment>
<evidence type="ECO:0000313" key="1">
    <source>
        <dbReference type="EMBL" id="PQP19805.1"/>
    </source>
</evidence>
<dbReference type="Proteomes" id="UP000239290">
    <property type="component" value="Unassembled WGS sequence"/>
</dbReference>
<dbReference type="EMBL" id="PUIO01000043">
    <property type="protein sequence ID" value="PQP19805.1"/>
    <property type="molecule type" value="Genomic_DNA"/>
</dbReference>
<protein>
    <submittedName>
        <fullName evidence="1">Uncharacterized protein</fullName>
    </submittedName>
</protein>
<accession>A0A2S8IYL8</accession>
<proteinExistence type="predicted"/>
<name>A0A2S8IYL8_RHOOP</name>
<gene>
    <name evidence="1" type="ORF">C5613_29380</name>
</gene>
<reference evidence="2" key="1">
    <citation type="submission" date="2018-02" db="EMBL/GenBank/DDBJ databases">
        <title>Draft genome sequencing of Rhodococcus opacus KU647198.</title>
        <authorList>
            <person name="Zheng B.-X."/>
        </authorList>
    </citation>
    <scope>NUCLEOTIDE SEQUENCE [LARGE SCALE GENOMIC DNA]</scope>
    <source>
        <strain evidence="2">04-OD7</strain>
    </source>
</reference>